<evidence type="ECO:0000313" key="18">
    <source>
        <dbReference type="Proteomes" id="UP000242792"/>
    </source>
</evidence>
<dbReference type="EMBL" id="LPXH01000014">
    <property type="protein sequence ID" value="KUF42465.1"/>
    <property type="molecule type" value="Genomic_DNA"/>
</dbReference>
<evidence type="ECO:0000256" key="9">
    <source>
        <dbReference type="ARBA" id="ARBA00022989"/>
    </source>
</evidence>
<evidence type="ECO:0000256" key="1">
    <source>
        <dbReference type="ARBA" id="ARBA00004651"/>
    </source>
</evidence>
<evidence type="ECO:0000256" key="6">
    <source>
        <dbReference type="ARBA" id="ARBA00022692"/>
    </source>
</evidence>
<evidence type="ECO:0000313" key="15">
    <source>
        <dbReference type="EMBL" id="AQZ97603.1"/>
    </source>
</evidence>
<feature type="transmembrane region" description="Helical" evidence="14">
    <location>
        <begin position="148"/>
        <end position="167"/>
    </location>
</feature>
<sequence>MESSQEKSLPASERKLQKTRKDGQTSRSRDLGHLAVLGGGSLMVILGGPTFMQYLRIATSNQLAFDASTVLSPLSMQERLVDMAIVGVMGCVIFALAINTISIITTLLSGGWIYSLKPIMPQFNRINPISGLGNVFSKQQMVTALKNVALMLILAAVGWFHIQSGMLHLSTLPALGGPAALADMGNWIVQGMIMLLIVVFATALIDVPLQRFLFLQRLRMSHQEVKQEHKESEGSPELKGKIRQKQREIAQRASITAVPKADFVVTNPTHYAVALRYDDATMAAPQVVAMGADLIALKIREVAKAHQIPVLESPMLARALYAHAEIDQPIPSTLYTAVAQVLAYVYRLKAAISGQGPAPGELVQPHVPPELDPHSKRAAGTK</sequence>
<evidence type="ECO:0000256" key="12">
    <source>
        <dbReference type="ARBA" id="ARBA00025078"/>
    </source>
</evidence>
<comment type="function">
    <text evidence="12">Required for formation of the rod structure in the basal body of the flagellar apparatus. Together with FliI and FliH, may constitute the export apparatus of flagellin.</text>
</comment>
<dbReference type="Proteomes" id="UP000242792">
    <property type="component" value="Chromosome"/>
</dbReference>
<evidence type="ECO:0000256" key="14">
    <source>
        <dbReference type="SAM" id="Phobius"/>
    </source>
</evidence>
<keyword evidence="9 14" id="KW-1133">Transmembrane helix</keyword>
<keyword evidence="11" id="KW-1006">Bacterial flagellum protein export</keyword>
<dbReference type="AlphaFoldDB" id="A0A0W7Z5G0"/>
<feature type="transmembrane region" description="Helical" evidence="14">
    <location>
        <begin position="83"/>
        <end position="116"/>
    </location>
</feature>
<keyword evidence="17" id="KW-1185">Reference proteome</keyword>
<dbReference type="GO" id="GO:0009306">
    <property type="term" value="P:protein secretion"/>
    <property type="evidence" value="ECO:0007669"/>
    <property type="project" value="InterPro"/>
</dbReference>
<dbReference type="RefSeq" id="WP_054065987.1">
    <property type="nucleotide sequence ID" value="NZ_CAUCIF010000009.1"/>
</dbReference>
<reference evidence="16 17" key="1">
    <citation type="submission" date="2015-12" db="EMBL/GenBank/DDBJ databases">
        <title>Complete genome sequence of a multi-drug resistant strain Acidovorax sp. 12322-1.</title>
        <authorList>
            <person name="Ming D."/>
            <person name="Wang M."/>
            <person name="Hu S."/>
            <person name="Zhou Y."/>
            <person name="Jiang T."/>
        </authorList>
    </citation>
    <scope>NUCLEOTIDE SEQUENCE [LARGE SCALE GENOMIC DNA]</scope>
    <source>
        <strain evidence="16 17">12322-1</strain>
    </source>
</reference>
<evidence type="ECO:0000256" key="8">
    <source>
        <dbReference type="ARBA" id="ARBA00022927"/>
    </source>
</evidence>
<organism evidence="16 17">
    <name type="scientific">Comamonas kerstersii</name>
    <dbReference type="NCBI Taxonomy" id="225992"/>
    <lineage>
        <taxon>Bacteria</taxon>
        <taxon>Pseudomonadati</taxon>
        <taxon>Pseudomonadota</taxon>
        <taxon>Betaproteobacteria</taxon>
        <taxon>Burkholderiales</taxon>
        <taxon>Comamonadaceae</taxon>
        <taxon>Comamonas</taxon>
    </lineage>
</organism>
<dbReference type="PANTHER" id="PTHR30531:SF12">
    <property type="entry name" value="FLAGELLAR BIOSYNTHETIC PROTEIN FLHB"/>
    <property type="match status" value="1"/>
</dbReference>
<evidence type="ECO:0000256" key="5">
    <source>
        <dbReference type="ARBA" id="ARBA00022475"/>
    </source>
</evidence>
<feature type="transmembrane region" description="Helical" evidence="14">
    <location>
        <begin position="34"/>
        <end position="55"/>
    </location>
</feature>
<feature type="transmembrane region" description="Helical" evidence="14">
    <location>
        <begin position="187"/>
        <end position="209"/>
    </location>
</feature>
<comment type="similarity">
    <text evidence="2">Belongs to the type III secretion exporter family.</text>
</comment>
<dbReference type="STRING" id="225992.B5M06_04320"/>
<comment type="subcellular location">
    <subcellularLocation>
        <location evidence="1">Cell membrane</location>
        <topology evidence="1">Multi-pass membrane protein</topology>
    </subcellularLocation>
</comment>
<dbReference type="SUPFAM" id="SSF160544">
    <property type="entry name" value="EscU C-terminal domain-like"/>
    <property type="match status" value="1"/>
</dbReference>
<accession>A0A1V0BCB9</accession>
<keyword evidence="16" id="KW-0966">Cell projection</keyword>
<dbReference type="KEGG" id="cke:B5M06_04320"/>
<name>A0A0W7Z5G0_9BURK</name>
<dbReference type="InterPro" id="IPR006135">
    <property type="entry name" value="T3SS_substrate_exporter"/>
</dbReference>
<accession>A0A0W7Z5G0</accession>
<gene>
    <name evidence="16" type="ORF">AS359_12290</name>
    <name evidence="15" type="ORF">B5M06_04320</name>
</gene>
<feature type="region of interest" description="Disordered" evidence="13">
    <location>
        <begin position="1"/>
        <end position="27"/>
    </location>
</feature>
<keyword evidence="6 14" id="KW-0812">Transmembrane</keyword>
<dbReference type="Gene3D" id="6.10.250.2080">
    <property type="match status" value="1"/>
</dbReference>
<dbReference type="EMBL" id="CP020121">
    <property type="protein sequence ID" value="AQZ97603.1"/>
    <property type="molecule type" value="Genomic_DNA"/>
</dbReference>
<dbReference type="GeneID" id="83038539"/>
<proteinExistence type="inferred from homology"/>
<keyword evidence="7" id="KW-1005">Bacterial flagellum biogenesis</keyword>
<keyword evidence="10 14" id="KW-0472">Membrane</keyword>
<keyword evidence="5" id="KW-1003">Cell membrane</keyword>
<evidence type="ECO:0000256" key="13">
    <source>
        <dbReference type="SAM" id="MobiDB-lite"/>
    </source>
</evidence>
<keyword evidence="16" id="KW-0969">Cilium</keyword>
<dbReference type="Pfam" id="PF01312">
    <property type="entry name" value="Bac_export_2"/>
    <property type="match status" value="1"/>
</dbReference>
<evidence type="ECO:0000256" key="2">
    <source>
        <dbReference type="ARBA" id="ARBA00010690"/>
    </source>
</evidence>
<feature type="compositionally biased region" description="Basic and acidic residues" evidence="13">
    <location>
        <begin position="12"/>
        <end position="27"/>
    </location>
</feature>
<evidence type="ECO:0000313" key="16">
    <source>
        <dbReference type="EMBL" id="KUF42465.1"/>
    </source>
</evidence>
<dbReference type="FunFam" id="3.40.1690.10:FF:000001">
    <property type="entry name" value="Flagellar biosynthetic protein FlhB"/>
    <property type="match status" value="1"/>
</dbReference>
<dbReference type="Proteomes" id="UP000053300">
    <property type="component" value="Unassembled WGS sequence"/>
</dbReference>
<protein>
    <recommendedName>
        <fullName evidence="3">Flagellar biosynthetic protein FlhB</fullName>
    </recommendedName>
</protein>
<reference evidence="15 18" key="2">
    <citation type="submission" date="2017-03" db="EMBL/GenBank/DDBJ databases">
        <title>Rapid Whole Genome Sequencing of Comamonas kerstersii Causing Continuous ambulatory Peritoneal Dialysis-Associated Peritonitis.</title>
        <authorList>
            <person name="Zheng B."/>
        </authorList>
    </citation>
    <scope>NUCLEOTIDE SEQUENCE [LARGE SCALE GENOMIC DNA]</scope>
    <source>
        <strain evidence="15 18">8943</strain>
    </source>
</reference>
<dbReference type="GO" id="GO:0005886">
    <property type="term" value="C:plasma membrane"/>
    <property type="evidence" value="ECO:0007669"/>
    <property type="project" value="UniProtKB-SubCell"/>
</dbReference>
<evidence type="ECO:0000313" key="17">
    <source>
        <dbReference type="Proteomes" id="UP000053300"/>
    </source>
</evidence>
<evidence type="ECO:0000256" key="7">
    <source>
        <dbReference type="ARBA" id="ARBA00022795"/>
    </source>
</evidence>
<evidence type="ECO:0000256" key="4">
    <source>
        <dbReference type="ARBA" id="ARBA00022448"/>
    </source>
</evidence>
<keyword evidence="4" id="KW-0813">Transport</keyword>
<dbReference type="GO" id="GO:0044781">
    <property type="term" value="P:bacterial-type flagellum organization"/>
    <property type="evidence" value="ECO:0007669"/>
    <property type="project" value="UniProtKB-KW"/>
</dbReference>
<dbReference type="PRINTS" id="PR00950">
    <property type="entry name" value="TYPE3IMSPROT"/>
</dbReference>
<evidence type="ECO:0000256" key="11">
    <source>
        <dbReference type="ARBA" id="ARBA00023225"/>
    </source>
</evidence>
<dbReference type="Gene3D" id="3.40.1690.10">
    <property type="entry name" value="secretion proteins EscU"/>
    <property type="match status" value="1"/>
</dbReference>
<feature type="region of interest" description="Disordered" evidence="13">
    <location>
        <begin position="359"/>
        <end position="382"/>
    </location>
</feature>
<dbReference type="InterPro" id="IPR029025">
    <property type="entry name" value="T3SS_substrate_exporter_C"/>
</dbReference>
<accession>A0A1V3TQL9</accession>
<evidence type="ECO:0000256" key="10">
    <source>
        <dbReference type="ARBA" id="ARBA00023136"/>
    </source>
</evidence>
<dbReference type="OrthoDB" id="9807950at2"/>
<keyword evidence="8" id="KW-0653">Protein transport</keyword>
<evidence type="ECO:0000256" key="3">
    <source>
        <dbReference type="ARBA" id="ARBA00021622"/>
    </source>
</evidence>
<keyword evidence="16" id="KW-0282">Flagellum</keyword>
<dbReference type="PANTHER" id="PTHR30531">
    <property type="entry name" value="FLAGELLAR BIOSYNTHETIC PROTEIN FLHB"/>
    <property type="match status" value="1"/>
</dbReference>